<evidence type="ECO:0000313" key="2">
    <source>
        <dbReference type="Proteomes" id="UP001178461"/>
    </source>
</evidence>
<protein>
    <submittedName>
        <fullName evidence="1">Uncharacterized protein</fullName>
    </submittedName>
</protein>
<name>A0AA35PKB5_9SAUR</name>
<evidence type="ECO:0000313" key="1">
    <source>
        <dbReference type="EMBL" id="CAI5792131.1"/>
    </source>
</evidence>
<sequence>MSEPSKGLHVVMMSTFWTAVIHHDEHTVKRQLHVSQPLCKPSVTTPTDMDGGLSKQVFYSLMTSSFGYGYGARLLLVEQLQGQFDLGKST</sequence>
<dbReference type="EMBL" id="OX395139">
    <property type="protein sequence ID" value="CAI5792131.1"/>
    <property type="molecule type" value="Genomic_DNA"/>
</dbReference>
<dbReference type="Proteomes" id="UP001178461">
    <property type="component" value="Chromosome 14"/>
</dbReference>
<dbReference type="AlphaFoldDB" id="A0AA35PKB5"/>
<organism evidence="1 2">
    <name type="scientific">Podarcis lilfordi</name>
    <name type="common">Lilford's wall lizard</name>
    <dbReference type="NCBI Taxonomy" id="74358"/>
    <lineage>
        <taxon>Eukaryota</taxon>
        <taxon>Metazoa</taxon>
        <taxon>Chordata</taxon>
        <taxon>Craniata</taxon>
        <taxon>Vertebrata</taxon>
        <taxon>Euteleostomi</taxon>
        <taxon>Lepidosauria</taxon>
        <taxon>Squamata</taxon>
        <taxon>Bifurcata</taxon>
        <taxon>Unidentata</taxon>
        <taxon>Episquamata</taxon>
        <taxon>Laterata</taxon>
        <taxon>Lacertibaenia</taxon>
        <taxon>Lacertidae</taxon>
        <taxon>Podarcis</taxon>
    </lineage>
</organism>
<accession>A0AA35PKB5</accession>
<proteinExistence type="predicted"/>
<gene>
    <name evidence="1" type="ORF">PODLI_1B040606</name>
</gene>
<reference evidence="1" key="1">
    <citation type="submission" date="2022-12" db="EMBL/GenBank/DDBJ databases">
        <authorList>
            <person name="Alioto T."/>
            <person name="Alioto T."/>
            <person name="Gomez Garrido J."/>
        </authorList>
    </citation>
    <scope>NUCLEOTIDE SEQUENCE</scope>
</reference>
<keyword evidence="2" id="KW-1185">Reference proteome</keyword>